<dbReference type="Gene3D" id="1.10.1220.10">
    <property type="entry name" value="Met repressor-like"/>
    <property type="match status" value="1"/>
</dbReference>
<dbReference type="InterPro" id="IPR013321">
    <property type="entry name" value="Arc_rbn_hlx_hlx"/>
</dbReference>
<gene>
    <name evidence="2" type="ORF">IV43_GL000479</name>
</gene>
<dbReference type="GO" id="GO:0003677">
    <property type="term" value="F:DNA binding"/>
    <property type="evidence" value="ECO:0007669"/>
    <property type="project" value="InterPro"/>
</dbReference>
<dbReference type="STRING" id="89059.LAC1533_0423"/>
<dbReference type="PATRIC" id="fig|89059.3.peg.487"/>
<dbReference type="InterPro" id="IPR010985">
    <property type="entry name" value="Ribbon_hlx_hlx"/>
</dbReference>
<proteinExistence type="predicted"/>
<dbReference type="EMBL" id="JQBK01000014">
    <property type="protein sequence ID" value="KRN86680.1"/>
    <property type="molecule type" value="Genomic_DNA"/>
</dbReference>
<dbReference type="GO" id="GO:0006355">
    <property type="term" value="P:regulation of DNA-templated transcription"/>
    <property type="evidence" value="ECO:0007669"/>
    <property type="project" value="InterPro"/>
</dbReference>
<dbReference type="Proteomes" id="UP000051491">
    <property type="component" value="Unassembled WGS sequence"/>
</dbReference>
<accession>A0A0R2KB03</accession>
<comment type="caution">
    <text evidence="2">The sequence shown here is derived from an EMBL/GenBank/DDBJ whole genome shotgun (WGS) entry which is preliminary data.</text>
</comment>
<protein>
    <recommendedName>
        <fullName evidence="1">Arc-like DNA binding domain-containing protein</fullName>
    </recommendedName>
</protein>
<feature type="domain" description="Arc-like DNA binding" evidence="1">
    <location>
        <begin position="14"/>
        <end position="50"/>
    </location>
</feature>
<evidence type="ECO:0000313" key="2">
    <source>
        <dbReference type="EMBL" id="KRN86680.1"/>
    </source>
</evidence>
<dbReference type="Pfam" id="PF03869">
    <property type="entry name" value="Arc"/>
    <property type="match status" value="1"/>
</dbReference>
<name>A0A0R2KB03_9LACO</name>
<evidence type="ECO:0000259" key="1">
    <source>
        <dbReference type="Pfam" id="PF03869"/>
    </source>
</evidence>
<dbReference type="InterPro" id="IPR005569">
    <property type="entry name" value="Arc_DNA-bd_dom"/>
</dbReference>
<organism evidence="2 3">
    <name type="scientific">Ligilactobacillus acidipiscis</name>
    <dbReference type="NCBI Taxonomy" id="89059"/>
    <lineage>
        <taxon>Bacteria</taxon>
        <taxon>Bacillati</taxon>
        <taxon>Bacillota</taxon>
        <taxon>Bacilli</taxon>
        <taxon>Lactobacillales</taxon>
        <taxon>Lactobacillaceae</taxon>
        <taxon>Ligilactobacillus</taxon>
    </lineage>
</organism>
<dbReference type="SUPFAM" id="SSF47598">
    <property type="entry name" value="Ribbon-helix-helix"/>
    <property type="match status" value="1"/>
</dbReference>
<reference evidence="2 3" key="1">
    <citation type="journal article" date="2015" name="Genome Announc.">
        <title>Expanding the biotechnology potential of lactobacilli through comparative genomics of 213 strains and associated genera.</title>
        <authorList>
            <person name="Sun Z."/>
            <person name="Harris H.M."/>
            <person name="McCann A."/>
            <person name="Guo C."/>
            <person name="Argimon S."/>
            <person name="Zhang W."/>
            <person name="Yang X."/>
            <person name="Jeffery I.B."/>
            <person name="Cooney J.C."/>
            <person name="Kagawa T.F."/>
            <person name="Liu W."/>
            <person name="Song Y."/>
            <person name="Salvetti E."/>
            <person name="Wrobel A."/>
            <person name="Rasinkangas P."/>
            <person name="Parkhill J."/>
            <person name="Rea M.C."/>
            <person name="O'Sullivan O."/>
            <person name="Ritari J."/>
            <person name="Douillard F.P."/>
            <person name="Paul Ross R."/>
            <person name="Yang R."/>
            <person name="Briner A.E."/>
            <person name="Felis G.E."/>
            <person name="de Vos W.M."/>
            <person name="Barrangou R."/>
            <person name="Klaenhammer T.R."/>
            <person name="Caufield P.W."/>
            <person name="Cui Y."/>
            <person name="Zhang H."/>
            <person name="O'Toole P.W."/>
        </authorList>
    </citation>
    <scope>NUCLEOTIDE SEQUENCE [LARGE SCALE GENOMIC DNA]</scope>
    <source>
        <strain evidence="2 3">DSM 15353</strain>
    </source>
</reference>
<evidence type="ECO:0000313" key="3">
    <source>
        <dbReference type="Proteomes" id="UP000051491"/>
    </source>
</evidence>
<sequence length="119" mass="13453">MKKVMTLSTKMTTIRFPEDVYEKLKKQAAAKHISINQMVVESVQQFLEESATTNSTMESRLILNQVVKPDKIFADSGLVLVNGIYYRYLTSDNQVIQADTPYLVVEAVGNILTIKPIQK</sequence>
<dbReference type="AlphaFoldDB" id="A0A0R2KB03"/>